<proteinExistence type="predicted"/>
<dbReference type="RefSeq" id="WP_078424631.1">
    <property type="nucleotide sequence ID" value="NZ_CP017258.1"/>
</dbReference>
<organism evidence="2 3">
    <name type="scientific">Campylobacter pinnipediorum subsp. caledonicus</name>
    <dbReference type="NCBI Taxonomy" id="1874362"/>
    <lineage>
        <taxon>Bacteria</taxon>
        <taxon>Pseudomonadati</taxon>
        <taxon>Campylobacterota</taxon>
        <taxon>Epsilonproteobacteria</taxon>
        <taxon>Campylobacterales</taxon>
        <taxon>Campylobacteraceae</taxon>
        <taxon>Campylobacter</taxon>
    </lineage>
</organism>
<gene>
    <name evidence="2" type="ORF">CPIN18021_1192</name>
</gene>
<name>A0A1S6U8H0_9BACT</name>
<evidence type="ECO:0000313" key="2">
    <source>
        <dbReference type="EMBL" id="AQW87990.1"/>
    </source>
</evidence>
<reference evidence="3" key="1">
    <citation type="submission" date="2016-09" db="EMBL/GenBank/DDBJ databases">
        <title>Comparative genomics of the Campylobacter concisus group.</title>
        <authorList>
            <person name="Miller W.G."/>
            <person name="Yee E."/>
            <person name="Chapman M.H."/>
            <person name="Huynh S."/>
            <person name="Bono J.L."/>
            <person name="On S.L.W."/>
            <person name="StLeger J."/>
            <person name="Foster G."/>
            <person name="Parker C.T."/>
        </authorList>
    </citation>
    <scope>NUCLEOTIDE SEQUENCE [LARGE SCALE GENOMIC DNA]</scope>
    <source>
        <strain evidence="3">RM18021</strain>
    </source>
</reference>
<sequence length="116" mass="13663">MRAENYIAFFTVCGFFTGIIWSFIKAQEAIDMLIYTVLITFFYYLIIHIIIMNYVDIKTTIKKFFDKEKHEEIADYLLSELAIREKRIEHLIIMQEPETKQKTTGKTNARAKAKAA</sequence>
<dbReference type="Proteomes" id="UP000190868">
    <property type="component" value="Chromosome"/>
</dbReference>
<evidence type="ECO:0000256" key="1">
    <source>
        <dbReference type="SAM" id="Phobius"/>
    </source>
</evidence>
<dbReference type="EMBL" id="CP017258">
    <property type="protein sequence ID" value="AQW87990.1"/>
    <property type="molecule type" value="Genomic_DNA"/>
</dbReference>
<keyword evidence="1" id="KW-0812">Transmembrane</keyword>
<evidence type="ECO:0000313" key="3">
    <source>
        <dbReference type="Proteomes" id="UP000190868"/>
    </source>
</evidence>
<keyword evidence="3" id="KW-1185">Reference proteome</keyword>
<feature type="transmembrane region" description="Helical" evidence="1">
    <location>
        <begin position="32"/>
        <end position="55"/>
    </location>
</feature>
<keyword evidence="1" id="KW-0472">Membrane</keyword>
<feature type="transmembrane region" description="Helical" evidence="1">
    <location>
        <begin position="7"/>
        <end position="26"/>
    </location>
</feature>
<keyword evidence="1" id="KW-1133">Transmembrane helix</keyword>
<dbReference type="AlphaFoldDB" id="A0A1S6U8H0"/>
<accession>A0A1S6U8H0</accession>
<protein>
    <submittedName>
        <fullName evidence="2">Putative membrane protein</fullName>
    </submittedName>
</protein>